<dbReference type="PRINTS" id="PR00081">
    <property type="entry name" value="GDHRDH"/>
</dbReference>
<feature type="domain" description="Ketoreductase" evidence="4">
    <location>
        <begin position="7"/>
        <end position="189"/>
    </location>
</feature>
<reference evidence="6" key="1">
    <citation type="submission" date="2016-10" db="EMBL/GenBank/DDBJ databases">
        <authorList>
            <person name="Varghese N."/>
            <person name="Submissions S."/>
        </authorList>
    </citation>
    <scope>NUCLEOTIDE SEQUENCE [LARGE SCALE GENOMIC DNA]</scope>
    <source>
        <strain evidence="6">DSM 17044</strain>
    </source>
</reference>
<organism evidence="5 6">
    <name type="scientific">Stigmatella aurantiaca</name>
    <dbReference type="NCBI Taxonomy" id="41"/>
    <lineage>
        <taxon>Bacteria</taxon>
        <taxon>Pseudomonadati</taxon>
        <taxon>Myxococcota</taxon>
        <taxon>Myxococcia</taxon>
        <taxon>Myxococcales</taxon>
        <taxon>Cystobacterineae</taxon>
        <taxon>Archangiaceae</taxon>
        <taxon>Stigmatella</taxon>
    </lineage>
</organism>
<dbReference type="EMBL" id="FOAP01000013">
    <property type="protein sequence ID" value="SEM21994.1"/>
    <property type="molecule type" value="Genomic_DNA"/>
</dbReference>
<keyword evidence="2" id="KW-0560">Oxidoreductase</keyword>
<evidence type="ECO:0000256" key="1">
    <source>
        <dbReference type="ARBA" id="ARBA00006484"/>
    </source>
</evidence>
<dbReference type="FunFam" id="3.40.50.720:FF:000084">
    <property type="entry name" value="Short-chain dehydrogenase reductase"/>
    <property type="match status" value="1"/>
</dbReference>
<dbReference type="PROSITE" id="PS00061">
    <property type="entry name" value="ADH_SHORT"/>
    <property type="match status" value="1"/>
</dbReference>
<dbReference type="PANTHER" id="PTHR24321">
    <property type="entry name" value="DEHYDROGENASES, SHORT CHAIN"/>
    <property type="match status" value="1"/>
</dbReference>
<proteinExistence type="inferred from homology"/>
<sequence>MNDFLNATILITGAASGIGAAAATRLAAGGAKKLILVDRDEDRLRGFAASLPCERQVLIGDVADEQLWAGAGLTGLTHALVNAGIAASGPIAETSLAEWRRVMSVNLDGAFLTLQAAMRALLQGGRGGSVVLTASVAGVKAEPGIAAYAASKSAVIQLARVAAKEGAPSRIRVNAIAPGGVETRIWTEVPMFKEMAEKMGEESAYKAMASAATPLGRFAKPEEIAEQIAFLLSENTGFVTGTCLVSDGGYSL</sequence>
<dbReference type="InterPro" id="IPR020904">
    <property type="entry name" value="Sc_DH/Rdtase_CS"/>
</dbReference>
<dbReference type="Pfam" id="PF13561">
    <property type="entry name" value="adh_short_C2"/>
    <property type="match status" value="1"/>
</dbReference>
<dbReference type="Gene3D" id="3.40.50.720">
    <property type="entry name" value="NAD(P)-binding Rossmann-like Domain"/>
    <property type="match status" value="1"/>
</dbReference>
<dbReference type="AlphaFoldDB" id="A0A1H7WKV9"/>
<name>A0A1H7WKV9_STIAU</name>
<keyword evidence="6" id="KW-1185">Reference proteome</keyword>
<evidence type="ECO:0000259" key="4">
    <source>
        <dbReference type="SMART" id="SM00822"/>
    </source>
</evidence>
<accession>A0A1H7WKV9</accession>
<dbReference type="PANTHER" id="PTHR24321:SF8">
    <property type="entry name" value="ESTRADIOL 17-BETA-DEHYDROGENASE 8-RELATED"/>
    <property type="match status" value="1"/>
</dbReference>
<evidence type="ECO:0000313" key="5">
    <source>
        <dbReference type="EMBL" id="SEM21994.1"/>
    </source>
</evidence>
<dbReference type="SUPFAM" id="SSF51735">
    <property type="entry name" value="NAD(P)-binding Rossmann-fold domains"/>
    <property type="match status" value="1"/>
</dbReference>
<dbReference type="OrthoDB" id="9810734at2"/>
<evidence type="ECO:0000256" key="2">
    <source>
        <dbReference type="ARBA" id="ARBA00023002"/>
    </source>
</evidence>
<keyword evidence="3" id="KW-0520">NAD</keyword>
<dbReference type="Proteomes" id="UP000182719">
    <property type="component" value="Unassembled WGS sequence"/>
</dbReference>
<dbReference type="InterPro" id="IPR002347">
    <property type="entry name" value="SDR_fam"/>
</dbReference>
<dbReference type="InterPro" id="IPR057326">
    <property type="entry name" value="KR_dom"/>
</dbReference>
<gene>
    <name evidence="5" type="ORF">SAMN05444354_11360</name>
</gene>
<evidence type="ECO:0000256" key="3">
    <source>
        <dbReference type="ARBA" id="ARBA00023027"/>
    </source>
</evidence>
<dbReference type="GO" id="GO:0016491">
    <property type="term" value="F:oxidoreductase activity"/>
    <property type="evidence" value="ECO:0007669"/>
    <property type="project" value="UniProtKB-KW"/>
</dbReference>
<dbReference type="CDD" id="cd05233">
    <property type="entry name" value="SDR_c"/>
    <property type="match status" value="1"/>
</dbReference>
<comment type="similarity">
    <text evidence="1">Belongs to the short-chain dehydrogenases/reductases (SDR) family.</text>
</comment>
<protein>
    <submittedName>
        <fullName evidence="5">NADP-dependent 3-hydroxy acid dehydrogenase YdfG</fullName>
    </submittedName>
</protein>
<dbReference type="InterPro" id="IPR036291">
    <property type="entry name" value="NAD(P)-bd_dom_sf"/>
</dbReference>
<dbReference type="SMART" id="SM00822">
    <property type="entry name" value="PKS_KR"/>
    <property type="match status" value="1"/>
</dbReference>
<dbReference type="RefSeq" id="WP_075008724.1">
    <property type="nucleotide sequence ID" value="NZ_FOAP01000013.1"/>
</dbReference>
<evidence type="ECO:0000313" key="6">
    <source>
        <dbReference type="Proteomes" id="UP000182719"/>
    </source>
</evidence>